<comment type="caution">
    <text evidence="2">The sequence shown here is derived from an EMBL/GenBank/DDBJ whole genome shotgun (WGS) entry which is preliminary data.</text>
</comment>
<accession>A0ABV1V3D8</accession>
<gene>
    <name evidence="2" type="ORF">ABT276_30370</name>
</gene>
<sequence>MPLVNRVLAFWLVPGRARGVRTHVAGAALVVLCWAVCLLVFGLTTG</sequence>
<evidence type="ECO:0000256" key="1">
    <source>
        <dbReference type="SAM" id="Phobius"/>
    </source>
</evidence>
<reference evidence="2 3" key="1">
    <citation type="submission" date="2024-06" db="EMBL/GenBank/DDBJ databases">
        <title>The Natural Products Discovery Center: Release of the First 8490 Sequenced Strains for Exploring Actinobacteria Biosynthetic Diversity.</title>
        <authorList>
            <person name="Kalkreuter E."/>
            <person name="Kautsar S.A."/>
            <person name="Yang D."/>
            <person name="Bader C.D."/>
            <person name="Teijaro C.N."/>
            <person name="Fluegel L."/>
            <person name="Davis C.M."/>
            <person name="Simpson J.R."/>
            <person name="Lauterbach L."/>
            <person name="Steele A.D."/>
            <person name="Gui C."/>
            <person name="Meng S."/>
            <person name="Li G."/>
            <person name="Viehrig K."/>
            <person name="Ye F."/>
            <person name="Su P."/>
            <person name="Kiefer A.F."/>
            <person name="Nichols A."/>
            <person name="Cepeda A.J."/>
            <person name="Yan W."/>
            <person name="Fan B."/>
            <person name="Jiang Y."/>
            <person name="Adhikari A."/>
            <person name="Zheng C.-J."/>
            <person name="Schuster L."/>
            <person name="Cowan T.M."/>
            <person name="Smanski M.J."/>
            <person name="Chevrette M.G."/>
            <person name="De Carvalho L.P.S."/>
            <person name="Shen B."/>
        </authorList>
    </citation>
    <scope>NUCLEOTIDE SEQUENCE [LARGE SCALE GENOMIC DNA]</scope>
    <source>
        <strain evidence="2 3">NPDC000837</strain>
    </source>
</reference>
<name>A0ABV1V3D8_9ACTN</name>
<feature type="transmembrane region" description="Helical" evidence="1">
    <location>
        <begin position="20"/>
        <end position="43"/>
    </location>
</feature>
<evidence type="ECO:0000313" key="2">
    <source>
        <dbReference type="EMBL" id="MER6617553.1"/>
    </source>
</evidence>
<protein>
    <submittedName>
        <fullName evidence="2">Uncharacterized protein</fullName>
    </submittedName>
</protein>
<dbReference type="Proteomes" id="UP001445472">
    <property type="component" value="Unassembled WGS sequence"/>
</dbReference>
<proteinExistence type="predicted"/>
<keyword evidence="3" id="KW-1185">Reference proteome</keyword>
<evidence type="ECO:0000313" key="3">
    <source>
        <dbReference type="Proteomes" id="UP001445472"/>
    </source>
</evidence>
<dbReference type="RefSeq" id="WP_351978619.1">
    <property type="nucleotide sequence ID" value="NZ_JBEPBX010000040.1"/>
</dbReference>
<keyword evidence="1" id="KW-0472">Membrane</keyword>
<keyword evidence="1" id="KW-0812">Transmembrane</keyword>
<organism evidence="2 3">
    <name type="scientific">Streptomyces xantholiticus</name>
    <dbReference type="NCBI Taxonomy" id="68285"/>
    <lineage>
        <taxon>Bacteria</taxon>
        <taxon>Bacillati</taxon>
        <taxon>Actinomycetota</taxon>
        <taxon>Actinomycetes</taxon>
        <taxon>Kitasatosporales</taxon>
        <taxon>Streptomycetaceae</taxon>
        <taxon>Streptomyces</taxon>
    </lineage>
</organism>
<keyword evidence="1" id="KW-1133">Transmembrane helix</keyword>
<dbReference type="EMBL" id="JBEPBX010000040">
    <property type="protein sequence ID" value="MER6617553.1"/>
    <property type="molecule type" value="Genomic_DNA"/>
</dbReference>